<dbReference type="PIRSF" id="PIRSF001174">
    <property type="entry name" value="Lon_proteas"/>
    <property type="match status" value="1"/>
</dbReference>
<keyword evidence="5 9" id="KW-0378">Hydrolase</keyword>
<organism evidence="14 15">
    <name type="scientific">Candidatus Cyrtobacter comes</name>
    <dbReference type="NCBI Taxonomy" id="675776"/>
    <lineage>
        <taxon>Bacteria</taxon>
        <taxon>Pseudomonadati</taxon>
        <taxon>Pseudomonadota</taxon>
        <taxon>Alphaproteobacteria</taxon>
        <taxon>Rickettsiales</taxon>
        <taxon>Candidatus Midichloriaceae</taxon>
        <taxon>Candidatus Cyrtobacter</taxon>
    </lineage>
</organism>
<protein>
    <recommendedName>
        <fullName evidence="9 10">Lon protease</fullName>
        <ecNumber evidence="9 10">3.4.21.53</ecNumber>
    </recommendedName>
    <alternativeName>
        <fullName evidence="9">ATP-dependent protease La</fullName>
    </alternativeName>
</protein>
<dbReference type="PROSITE" id="PS51786">
    <property type="entry name" value="LON_PROTEOLYTIC"/>
    <property type="match status" value="1"/>
</dbReference>
<evidence type="ECO:0000256" key="5">
    <source>
        <dbReference type="ARBA" id="ARBA00022801"/>
    </source>
</evidence>
<keyword evidence="6 9" id="KW-0720">Serine protease</keyword>
<dbReference type="SMART" id="SM00382">
    <property type="entry name" value="AAA"/>
    <property type="match status" value="1"/>
</dbReference>
<dbReference type="Gene3D" id="1.10.8.60">
    <property type="match status" value="1"/>
</dbReference>
<feature type="domain" description="Lon N-terminal" evidence="13">
    <location>
        <begin position="36"/>
        <end position="230"/>
    </location>
</feature>
<keyword evidence="4 9" id="KW-0547">Nucleotide-binding</keyword>
<dbReference type="PRINTS" id="PR00830">
    <property type="entry name" value="ENDOLAPTASE"/>
</dbReference>
<dbReference type="InterPro" id="IPR054594">
    <property type="entry name" value="Lon_lid"/>
</dbReference>
<dbReference type="Pfam" id="PF22667">
    <property type="entry name" value="Lon_lid"/>
    <property type="match status" value="1"/>
</dbReference>
<keyword evidence="15" id="KW-1185">Reference proteome</keyword>
<keyword evidence="3 9" id="KW-0645">Protease</keyword>
<evidence type="ECO:0000256" key="3">
    <source>
        <dbReference type="ARBA" id="ARBA00022670"/>
    </source>
</evidence>
<comment type="caution">
    <text evidence="14">The sequence shown here is derived from an EMBL/GenBank/DDBJ whole genome shotgun (WGS) entry which is preliminary data.</text>
</comment>
<dbReference type="InterPro" id="IPR046336">
    <property type="entry name" value="Lon_prtase_N_sf"/>
</dbReference>
<evidence type="ECO:0000313" key="15">
    <source>
        <dbReference type="Proteomes" id="UP001293791"/>
    </source>
</evidence>
<dbReference type="Pfam" id="PF05362">
    <property type="entry name" value="Lon_C"/>
    <property type="match status" value="1"/>
</dbReference>
<dbReference type="Gene3D" id="1.20.5.5270">
    <property type="match status" value="1"/>
</dbReference>
<dbReference type="SUPFAM" id="SSF88697">
    <property type="entry name" value="PUA domain-like"/>
    <property type="match status" value="1"/>
</dbReference>
<dbReference type="InterPro" id="IPR020568">
    <property type="entry name" value="Ribosomal_Su5_D2-typ_SF"/>
</dbReference>
<evidence type="ECO:0000256" key="8">
    <source>
        <dbReference type="ARBA" id="ARBA00023016"/>
    </source>
</evidence>
<dbReference type="Pfam" id="PF00004">
    <property type="entry name" value="AAA"/>
    <property type="match status" value="1"/>
</dbReference>
<sequence length="819" mass="92245">MCGKIILPLHLSISDYNLYLGLRVNFVNKSNMKDRFPALLLRDLVMFPDMMVTLFVGREKSINALESVDDSNTLVLITQKDASKDMPKQEEIFSVGVLAKILQTSKVQEGTIKVVVQGIKRVKIDKLYTRAKTMYAHVLPLVDDDYTDEKEVLALKRSVQDKFEEYLSINKRINPETINDNISQISNLSDFCNLISAHLMLPVDKKQALLEITSIPKKLEQILVYIDSEIELLKAEGRIRNRVRNQIEKNQKDYYLNEQLKAIHRELGEEDYKEELMVLEQKVKSSKMSKEAKDTALSEIKKLKMMNQMSSEASVIRSYVDWLLEIPWKQISKINKDISKAEDILNKDHYGLEKVKDRILEHIAVTVRTNNMRGPIICLVGPPGVGKTSLAKSIASATGRNFVKIALGGMRDEAEIRGHRKTYVGAMPGKIIQAMKKAKTSNPLILLDEIDKLSFDYRGDPSSALLEALDPEQNKSFSDHYIGVNYDLSNVLFIATANSLDLPRPLLDRLEVIRLSGYTDGEKISIAKQYLIPKQNKFHSVKEGEVVFEEEAIKFLIESYTKEAGVRQLDRDIAKVIRKFIRKKLLDSNYEKQIVSKDNLKDFLGSVKYINNFVKSEKKIGIMNGLAYTEAGGDILEIESVAMKGDGKVKITGKLGDVMKESVETALSYVRSKAFFFGIDDKIFKETDIHIHVPEGAIPKDGPSAGVGICISILSTLIKAPIYADIAITGEITLSGRALRIGGLKEKLLAASRSRVKRVIIPQENLRDLEEIPLEIRGTLEILPVSNAMEAINIAIDGDFGTRIPIDDIKTQHTDRRYS</sequence>
<reference evidence="14 15" key="1">
    <citation type="submission" date="2023-02" db="EMBL/GenBank/DDBJ databases">
        <title>Host association and intracellularity evolved multiple times independently in the Rickettsiales.</title>
        <authorList>
            <person name="Castelli M."/>
            <person name="Nardi T."/>
            <person name="Gammuto L."/>
            <person name="Bellinzona G."/>
            <person name="Sabaneyeva E."/>
            <person name="Potekhin A."/>
            <person name="Serra V."/>
            <person name="Petroni G."/>
            <person name="Sassera D."/>
        </authorList>
    </citation>
    <scope>NUCLEOTIDE SEQUENCE [LARGE SCALE GENOMIC DNA]</scope>
    <source>
        <strain evidence="14 15">BOD18</strain>
    </source>
</reference>
<dbReference type="NCBIfam" id="NF008053">
    <property type="entry name" value="PRK10787.1"/>
    <property type="match status" value="1"/>
</dbReference>
<dbReference type="InterPro" id="IPR004815">
    <property type="entry name" value="Lon_bac/euk-typ"/>
</dbReference>
<dbReference type="CDD" id="cd19500">
    <property type="entry name" value="RecA-like_Lon"/>
    <property type="match status" value="1"/>
</dbReference>
<dbReference type="SUPFAM" id="SSF54211">
    <property type="entry name" value="Ribosomal protein S5 domain 2-like"/>
    <property type="match status" value="1"/>
</dbReference>
<comment type="subcellular location">
    <subcellularLocation>
        <location evidence="1 9 10">Cytoplasm</location>
    </subcellularLocation>
</comment>
<dbReference type="Proteomes" id="UP001293791">
    <property type="component" value="Unassembled WGS sequence"/>
</dbReference>
<evidence type="ECO:0000256" key="10">
    <source>
        <dbReference type="PIRNR" id="PIRNR001174"/>
    </source>
</evidence>
<evidence type="ECO:0000256" key="9">
    <source>
        <dbReference type="HAMAP-Rule" id="MF_01973"/>
    </source>
</evidence>
<proteinExistence type="evidence at transcript level"/>
<dbReference type="SMART" id="SM00464">
    <property type="entry name" value="LON"/>
    <property type="match status" value="1"/>
</dbReference>
<dbReference type="PROSITE" id="PS51787">
    <property type="entry name" value="LON_N"/>
    <property type="match status" value="1"/>
</dbReference>
<dbReference type="EMBL" id="JARGYT010000106">
    <property type="protein sequence ID" value="MDZ5762766.1"/>
    <property type="molecule type" value="Genomic_DNA"/>
</dbReference>
<dbReference type="Gene3D" id="3.40.50.300">
    <property type="entry name" value="P-loop containing nucleotide triphosphate hydrolases"/>
    <property type="match status" value="1"/>
</dbReference>
<dbReference type="InterPro" id="IPR003959">
    <property type="entry name" value="ATPase_AAA_core"/>
</dbReference>
<comment type="subunit">
    <text evidence="9 10">Homohexamer. Organized in a ring with a central cavity.</text>
</comment>
<evidence type="ECO:0000313" key="14">
    <source>
        <dbReference type="EMBL" id="MDZ5762766.1"/>
    </source>
</evidence>
<evidence type="ECO:0000259" key="12">
    <source>
        <dbReference type="PROSITE" id="PS51786"/>
    </source>
</evidence>
<evidence type="ECO:0000256" key="1">
    <source>
        <dbReference type="ARBA" id="ARBA00004496"/>
    </source>
</evidence>
<dbReference type="InterPro" id="IPR027065">
    <property type="entry name" value="Lon_Prtase"/>
</dbReference>
<feature type="binding site" evidence="9">
    <location>
        <begin position="381"/>
        <end position="388"/>
    </location>
    <ligand>
        <name>ATP</name>
        <dbReference type="ChEBI" id="CHEBI:30616"/>
    </ligand>
</feature>
<dbReference type="InterPro" id="IPR014721">
    <property type="entry name" value="Ribsml_uS5_D2-typ_fold_subgr"/>
</dbReference>
<evidence type="ECO:0000256" key="4">
    <source>
        <dbReference type="ARBA" id="ARBA00022741"/>
    </source>
</evidence>
<feature type="domain" description="Lon proteolytic" evidence="12">
    <location>
        <begin position="617"/>
        <end position="798"/>
    </location>
</feature>
<name>A0ABU5L9G4_9RICK</name>
<feature type="active site" evidence="9 11">
    <location>
        <position position="704"/>
    </location>
</feature>
<comment type="similarity">
    <text evidence="9 10 11">Belongs to the peptidase S16 family.</text>
</comment>
<dbReference type="PANTHER" id="PTHR10046">
    <property type="entry name" value="ATP DEPENDENT LON PROTEASE FAMILY MEMBER"/>
    <property type="match status" value="1"/>
</dbReference>
<comment type="induction">
    <text evidence="9">By heat shock.</text>
</comment>
<comment type="function">
    <text evidence="9">ATP-dependent serine protease that mediates the selective degradation of mutant and abnormal proteins as well as certain short-lived regulatory proteins. Required for cellular homeostasis and for survival from DNA damage and developmental changes induced by stress. Degrades polypeptides processively to yield small peptide fragments that are 5 to 10 amino acids long. Binds to DNA in a double-stranded, site-specific manner.</text>
</comment>
<evidence type="ECO:0000256" key="6">
    <source>
        <dbReference type="ARBA" id="ARBA00022825"/>
    </source>
</evidence>
<evidence type="ECO:0000256" key="2">
    <source>
        <dbReference type="ARBA" id="ARBA00022490"/>
    </source>
</evidence>
<keyword evidence="2 9" id="KW-0963">Cytoplasm</keyword>
<dbReference type="InterPro" id="IPR027543">
    <property type="entry name" value="Lon_bac"/>
</dbReference>
<accession>A0ABU5L9G4</accession>
<evidence type="ECO:0000256" key="11">
    <source>
        <dbReference type="PROSITE-ProRule" id="PRU01122"/>
    </source>
</evidence>
<dbReference type="InterPro" id="IPR003111">
    <property type="entry name" value="Lon_prtase_N"/>
</dbReference>
<keyword evidence="8 9" id="KW-0346">Stress response</keyword>
<dbReference type="Gene3D" id="1.20.58.1480">
    <property type="match status" value="1"/>
</dbReference>
<dbReference type="EC" id="3.4.21.53" evidence="9 10"/>
<dbReference type="Pfam" id="PF02190">
    <property type="entry name" value="LON_substr_bdg"/>
    <property type="match status" value="1"/>
</dbReference>
<comment type="catalytic activity">
    <reaction evidence="9 10 11">
        <text>Hydrolysis of proteins in presence of ATP.</text>
        <dbReference type="EC" id="3.4.21.53"/>
    </reaction>
</comment>
<dbReference type="InterPro" id="IPR008269">
    <property type="entry name" value="Lon_proteolytic"/>
</dbReference>
<dbReference type="InterPro" id="IPR027417">
    <property type="entry name" value="P-loop_NTPase"/>
</dbReference>
<gene>
    <name evidence="9" type="primary">lon</name>
    <name evidence="14" type="ORF">Cyrtocomes_01160</name>
</gene>
<evidence type="ECO:0000259" key="13">
    <source>
        <dbReference type="PROSITE" id="PS51787"/>
    </source>
</evidence>
<dbReference type="InterPro" id="IPR015947">
    <property type="entry name" value="PUA-like_sf"/>
</dbReference>
<feature type="active site" evidence="9 11">
    <location>
        <position position="747"/>
    </location>
</feature>
<dbReference type="Gene3D" id="2.30.130.40">
    <property type="entry name" value="LON domain-like"/>
    <property type="match status" value="1"/>
</dbReference>
<evidence type="ECO:0000256" key="7">
    <source>
        <dbReference type="ARBA" id="ARBA00022840"/>
    </source>
</evidence>
<dbReference type="Gene3D" id="3.30.230.10">
    <property type="match status" value="1"/>
</dbReference>
<dbReference type="HAMAP" id="MF_01973">
    <property type="entry name" value="lon_bact"/>
    <property type="match status" value="1"/>
</dbReference>
<dbReference type="NCBIfam" id="TIGR00763">
    <property type="entry name" value="lon"/>
    <property type="match status" value="1"/>
</dbReference>
<dbReference type="SUPFAM" id="SSF52540">
    <property type="entry name" value="P-loop containing nucleoside triphosphate hydrolases"/>
    <property type="match status" value="1"/>
</dbReference>
<dbReference type="InterPro" id="IPR003593">
    <property type="entry name" value="AAA+_ATPase"/>
</dbReference>
<keyword evidence="7 9" id="KW-0067">ATP-binding</keyword>